<proteinExistence type="predicted"/>
<evidence type="ECO:0000256" key="1">
    <source>
        <dbReference type="SAM" id="MobiDB-lite"/>
    </source>
</evidence>
<dbReference type="OrthoDB" id="10497142at2759"/>
<feature type="region of interest" description="Disordered" evidence="1">
    <location>
        <begin position="107"/>
        <end position="126"/>
    </location>
</feature>
<dbReference type="AlphaFoldDB" id="A0A8T1ZTM4"/>
<accession>A0A8T1ZTM4</accession>
<keyword evidence="3" id="KW-1185">Reference proteome</keyword>
<reference evidence="2 3" key="1">
    <citation type="submission" date="2020-12" db="EMBL/GenBank/DDBJ databases">
        <title>Concerted genomic and epigenomic changes stabilize Arabidopsis allopolyploids.</title>
        <authorList>
            <person name="Chen Z."/>
        </authorList>
    </citation>
    <scope>NUCLEOTIDE SEQUENCE [LARGE SCALE GENOMIC DNA]</scope>
    <source>
        <strain evidence="2">As9502</strain>
        <tissue evidence="2">Leaf</tissue>
    </source>
</reference>
<sequence length="126" mass="14602">MEGKGLICGLPAKNIVPKFRQQIQQGLICGLPAKNVVPKFRQQIQQQAKNDQQTDADDELKEITKIDFRRACAHRGYLIRIEEYIDTRMELEEEDIEAIRKLCARNNTDKKRPRVEKGESSYRKTG</sequence>
<comment type="caution">
    <text evidence="2">The sequence shown here is derived from an EMBL/GenBank/DDBJ whole genome shotgun (WGS) entry which is preliminary data.</text>
</comment>
<dbReference type="Proteomes" id="UP000694251">
    <property type="component" value="Chromosome 10"/>
</dbReference>
<organism evidence="2 3">
    <name type="scientific">Arabidopsis suecica</name>
    <name type="common">Swedish thale-cress</name>
    <name type="synonym">Cardaminopsis suecica</name>
    <dbReference type="NCBI Taxonomy" id="45249"/>
    <lineage>
        <taxon>Eukaryota</taxon>
        <taxon>Viridiplantae</taxon>
        <taxon>Streptophyta</taxon>
        <taxon>Embryophyta</taxon>
        <taxon>Tracheophyta</taxon>
        <taxon>Spermatophyta</taxon>
        <taxon>Magnoliopsida</taxon>
        <taxon>eudicotyledons</taxon>
        <taxon>Gunneridae</taxon>
        <taxon>Pentapetalae</taxon>
        <taxon>rosids</taxon>
        <taxon>malvids</taxon>
        <taxon>Brassicales</taxon>
        <taxon>Brassicaceae</taxon>
        <taxon>Camelineae</taxon>
        <taxon>Arabidopsis</taxon>
    </lineage>
</organism>
<dbReference type="EMBL" id="JAEFBJ010000010">
    <property type="protein sequence ID" value="KAG7564182.1"/>
    <property type="molecule type" value="Genomic_DNA"/>
</dbReference>
<protein>
    <submittedName>
        <fullName evidence="2">Uncharacterized protein</fullName>
    </submittedName>
</protein>
<name>A0A8T1ZTM4_ARASU</name>
<evidence type="ECO:0000313" key="3">
    <source>
        <dbReference type="Proteomes" id="UP000694251"/>
    </source>
</evidence>
<gene>
    <name evidence="2" type="ORF">ISN44_As10g009470</name>
</gene>
<evidence type="ECO:0000313" key="2">
    <source>
        <dbReference type="EMBL" id="KAG7564182.1"/>
    </source>
</evidence>